<dbReference type="AlphaFoldDB" id="A0A5R9F107"/>
<protein>
    <submittedName>
        <fullName evidence="1">DUF1934 domain-containing protein</fullName>
    </submittedName>
</protein>
<name>A0A5R9F107_9BACL</name>
<dbReference type="RefSeq" id="WP_138127413.1">
    <property type="nucleotide sequence ID" value="NZ_SWLG01000009.1"/>
</dbReference>
<gene>
    <name evidence="1" type="ORF">FCL54_14275</name>
</gene>
<dbReference type="InterPro" id="IPR012674">
    <property type="entry name" value="Calycin"/>
</dbReference>
<accession>A0A5R9F107</accession>
<dbReference type="Gene3D" id="2.40.128.20">
    <property type="match status" value="1"/>
</dbReference>
<reference evidence="1 2" key="1">
    <citation type="submission" date="2019-04" db="EMBL/GenBank/DDBJ databases">
        <title>Bacillus caeni sp. nov., a bacterium isolated from mangrove sediment.</title>
        <authorList>
            <person name="Huang H."/>
            <person name="Mo K."/>
            <person name="Hu Y."/>
        </authorList>
    </citation>
    <scope>NUCLEOTIDE SEQUENCE [LARGE SCALE GENOMIC DNA]</scope>
    <source>
        <strain evidence="1 2">HB172195</strain>
    </source>
</reference>
<dbReference type="EMBL" id="SWLG01000009">
    <property type="protein sequence ID" value="TLS36681.1"/>
    <property type="molecule type" value="Genomic_DNA"/>
</dbReference>
<dbReference type="Pfam" id="PF09148">
    <property type="entry name" value="DUF1934"/>
    <property type="match status" value="1"/>
</dbReference>
<comment type="caution">
    <text evidence="1">The sequence shown here is derived from an EMBL/GenBank/DDBJ whole genome shotgun (WGS) entry which is preliminary data.</text>
</comment>
<evidence type="ECO:0000313" key="1">
    <source>
        <dbReference type="EMBL" id="TLS36681.1"/>
    </source>
</evidence>
<dbReference type="InterPro" id="IPR015231">
    <property type="entry name" value="DUF1934"/>
</dbReference>
<dbReference type="SUPFAM" id="SSF50814">
    <property type="entry name" value="Lipocalins"/>
    <property type="match status" value="1"/>
</dbReference>
<organism evidence="1 2">
    <name type="scientific">Exobacillus caeni</name>
    <dbReference type="NCBI Taxonomy" id="2574798"/>
    <lineage>
        <taxon>Bacteria</taxon>
        <taxon>Bacillati</taxon>
        <taxon>Bacillota</taxon>
        <taxon>Bacilli</taxon>
        <taxon>Bacillales</taxon>
        <taxon>Guptibacillaceae</taxon>
        <taxon>Exobacillus</taxon>
    </lineage>
</organism>
<proteinExistence type="predicted"/>
<keyword evidence="2" id="KW-1185">Reference proteome</keyword>
<dbReference type="Proteomes" id="UP000308230">
    <property type="component" value="Unassembled WGS sequence"/>
</dbReference>
<sequence length="143" mass="16141">MQSEVQVNLELDTVIGHGRDKEKTNLKTSGSVFQKSNATYIKYDEHLEAGKVSNVVKITGTQVTVIRRGAVSMRQTFEQGKTTESVYQSPFGALQMEAKTTQVSFEWDEQNRSGKLSLDYQLSLQQEQPRHHQMTFTLKGVSV</sequence>
<evidence type="ECO:0000313" key="2">
    <source>
        <dbReference type="Proteomes" id="UP000308230"/>
    </source>
</evidence>
<dbReference type="OrthoDB" id="2352933at2"/>